<gene>
    <name evidence="1" type="ORF">DHW61_11495</name>
</gene>
<name>A0A3D2X8T3_9FIRM</name>
<dbReference type="SUPFAM" id="SSF48674">
    <property type="entry name" value="Fe-only hydrogenase smaller subunit"/>
    <property type="match status" value="1"/>
</dbReference>
<dbReference type="GO" id="GO:0005506">
    <property type="term" value="F:iron ion binding"/>
    <property type="evidence" value="ECO:0007669"/>
    <property type="project" value="InterPro"/>
</dbReference>
<dbReference type="GO" id="GO:0042597">
    <property type="term" value="C:periplasmic space"/>
    <property type="evidence" value="ECO:0007669"/>
    <property type="project" value="InterPro"/>
</dbReference>
<dbReference type="EMBL" id="DPVV01000382">
    <property type="protein sequence ID" value="HCL03013.1"/>
    <property type="molecule type" value="Genomic_DNA"/>
</dbReference>
<comment type="caution">
    <text evidence="1">The sequence shown here is derived from an EMBL/GenBank/DDBJ whole genome shotgun (WGS) entry which is preliminary data.</text>
</comment>
<dbReference type="AlphaFoldDB" id="A0A3D2X8T3"/>
<organism evidence="1 2">
    <name type="scientific">Lachnoclostridium phytofermentans</name>
    <dbReference type="NCBI Taxonomy" id="66219"/>
    <lineage>
        <taxon>Bacteria</taxon>
        <taxon>Bacillati</taxon>
        <taxon>Bacillota</taxon>
        <taxon>Clostridia</taxon>
        <taxon>Lachnospirales</taxon>
        <taxon>Lachnospiraceae</taxon>
    </lineage>
</organism>
<dbReference type="GO" id="GO:0008901">
    <property type="term" value="F:ferredoxin hydrogenase activity"/>
    <property type="evidence" value="ECO:0007669"/>
    <property type="project" value="InterPro"/>
</dbReference>
<dbReference type="InterPro" id="IPR008953">
    <property type="entry name" value="Fe_hydrogenase_HydB"/>
</dbReference>
<evidence type="ECO:0000313" key="2">
    <source>
        <dbReference type="Proteomes" id="UP000262969"/>
    </source>
</evidence>
<dbReference type="Proteomes" id="UP000262969">
    <property type="component" value="Unassembled WGS sequence"/>
</dbReference>
<proteinExistence type="predicted"/>
<sequence>LDYPLSNKAQELLHTRYFVKRKK</sequence>
<evidence type="ECO:0000313" key="1">
    <source>
        <dbReference type="EMBL" id="HCL03013.1"/>
    </source>
</evidence>
<dbReference type="GO" id="GO:0009055">
    <property type="term" value="F:electron transfer activity"/>
    <property type="evidence" value="ECO:0007669"/>
    <property type="project" value="InterPro"/>
</dbReference>
<accession>A0A3D2X8T3</accession>
<reference evidence="1 2" key="1">
    <citation type="journal article" date="2018" name="Nat. Biotechnol.">
        <title>A standardized bacterial taxonomy based on genome phylogeny substantially revises the tree of life.</title>
        <authorList>
            <person name="Parks D.H."/>
            <person name="Chuvochina M."/>
            <person name="Waite D.W."/>
            <person name="Rinke C."/>
            <person name="Skarshewski A."/>
            <person name="Chaumeil P.A."/>
            <person name="Hugenholtz P."/>
        </authorList>
    </citation>
    <scope>NUCLEOTIDE SEQUENCE [LARGE SCALE GENOMIC DNA]</scope>
    <source>
        <strain evidence="1">UBA11728</strain>
    </source>
</reference>
<feature type="non-terminal residue" evidence="1">
    <location>
        <position position="1"/>
    </location>
</feature>
<dbReference type="GO" id="GO:0051536">
    <property type="term" value="F:iron-sulfur cluster binding"/>
    <property type="evidence" value="ECO:0007669"/>
    <property type="project" value="InterPro"/>
</dbReference>
<protein>
    <submittedName>
        <fullName evidence="1">Uncharacterized protein</fullName>
    </submittedName>
</protein>